<dbReference type="PANTHER" id="PTHR31302">
    <property type="entry name" value="TRANSMEMBRANE PROTEIN WITH METALLOPHOSPHOESTERASE DOMAIN-RELATED"/>
    <property type="match status" value="1"/>
</dbReference>
<dbReference type="Proteomes" id="UP001165136">
    <property type="component" value="Unassembled WGS sequence"/>
</dbReference>
<dbReference type="Pfam" id="PF00149">
    <property type="entry name" value="Metallophos"/>
    <property type="match status" value="1"/>
</dbReference>
<reference evidence="4" key="1">
    <citation type="submission" date="2023-03" db="EMBL/GenBank/DDBJ databases">
        <title>Amycolatopsis taiwanensis NBRC 103393.</title>
        <authorList>
            <person name="Ichikawa N."/>
            <person name="Sato H."/>
            <person name="Tonouchi N."/>
        </authorList>
    </citation>
    <scope>NUCLEOTIDE SEQUENCE</scope>
    <source>
        <strain evidence="4">NBRC 103393</strain>
    </source>
</reference>
<dbReference type="GO" id="GO:0016020">
    <property type="term" value="C:membrane"/>
    <property type="evidence" value="ECO:0007669"/>
    <property type="project" value="GOC"/>
</dbReference>
<gene>
    <name evidence="4" type="ORF">Atai01_44940</name>
</gene>
<organism evidence="4 5">
    <name type="scientific">Amycolatopsis taiwanensis</name>
    <dbReference type="NCBI Taxonomy" id="342230"/>
    <lineage>
        <taxon>Bacteria</taxon>
        <taxon>Bacillati</taxon>
        <taxon>Actinomycetota</taxon>
        <taxon>Actinomycetes</taxon>
        <taxon>Pseudonocardiales</taxon>
        <taxon>Pseudonocardiaceae</taxon>
        <taxon>Amycolatopsis</taxon>
    </lineage>
</organism>
<dbReference type="EMBL" id="BSTI01000009">
    <property type="protein sequence ID" value="GLY67875.1"/>
    <property type="molecule type" value="Genomic_DNA"/>
</dbReference>
<evidence type="ECO:0000313" key="5">
    <source>
        <dbReference type="Proteomes" id="UP001165136"/>
    </source>
</evidence>
<evidence type="ECO:0000256" key="2">
    <source>
        <dbReference type="ARBA" id="ARBA00022801"/>
    </source>
</evidence>
<name>A0A9W6R3V3_9PSEU</name>
<dbReference type="InterPro" id="IPR029052">
    <property type="entry name" value="Metallo-depent_PP-like"/>
</dbReference>
<dbReference type="GO" id="GO:0008758">
    <property type="term" value="F:UDP-2,3-diacylglucosamine hydrolase activity"/>
    <property type="evidence" value="ECO:0007669"/>
    <property type="project" value="TreeGrafter"/>
</dbReference>
<dbReference type="GO" id="GO:0009245">
    <property type="term" value="P:lipid A biosynthetic process"/>
    <property type="evidence" value="ECO:0007669"/>
    <property type="project" value="TreeGrafter"/>
</dbReference>
<comment type="caution">
    <text evidence="4">The sequence shown here is derived from an EMBL/GenBank/DDBJ whole genome shotgun (WGS) entry which is preliminary data.</text>
</comment>
<evidence type="ECO:0000259" key="3">
    <source>
        <dbReference type="Pfam" id="PF00149"/>
    </source>
</evidence>
<keyword evidence="1" id="KW-0479">Metal-binding</keyword>
<dbReference type="RefSeq" id="WP_285488040.1">
    <property type="nucleotide sequence ID" value="NZ_BSTI01000009.1"/>
</dbReference>
<sequence>MRIAAVGDVHLGEDSRGLLRPALEHIGDHADVLLLAGDLTQHGTLDEARVVAEEFAGLGVPVAAVLGNHDHHSDQEEAIAALLTESGITMLEGTAITFDLPGGSLGVAGVKGFGGGFAGKCASRFGEREMKSFVEHTMESAGRLREALLSLDTDVTVALTHYAPIAGTLGGEPPQIHPFLGSYLLCEPVDEVGADLALHGHAHFGSEQGVTPGGVRVRNVAQPVIRAAYATYSIEPVAASAPAGFVGEVASGHHASTRNHADLG</sequence>
<feature type="domain" description="Calcineurin-like phosphoesterase" evidence="3">
    <location>
        <begin position="1"/>
        <end position="203"/>
    </location>
</feature>
<dbReference type="Gene3D" id="3.60.21.10">
    <property type="match status" value="1"/>
</dbReference>
<proteinExistence type="predicted"/>
<evidence type="ECO:0000256" key="1">
    <source>
        <dbReference type="ARBA" id="ARBA00022723"/>
    </source>
</evidence>
<evidence type="ECO:0000313" key="4">
    <source>
        <dbReference type="EMBL" id="GLY67875.1"/>
    </source>
</evidence>
<dbReference type="AlphaFoldDB" id="A0A9W6R3V3"/>
<keyword evidence="2" id="KW-0378">Hydrolase</keyword>
<dbReference type="PIRSF" id="PIRSF008292">
    <property type="entry name" value="UCP008292"/>
    <property type="match status" value="1"/>
</dbReference>
<dbReference type="SUPFAM" id="SSF56300">
    <property type="entry name" value="Metallo-dependent phosphatases"/>
    <property type="match status" value="1"/>
</dbReference>
<dbReference type="InterPro" id="IPR051158">
    <property type="entry name" value="Metallophosphoesterase_sf"/>
</dbReference>
<dbReference type="InterPro" id="IPR004843">
    <property type="entry name" value="Calcineurin-like_PHP"/>
</dbReference>
<dbReference type="GO" id="GO:0046872">
    <property type="term" value="F:metal ion binding"/>
    <property type="evidence" value="ECO:0007669"/>
    <property type="project" value="UniProtKB-KW"/>
</dbReference>
<dbReference type="PANTHER" id="PTHR31302:SF31">
    <property type="entry name" value="PHOSPHODIESTERASE YAEI"/>
    <property type="match status" value="1"/>
</dbReference>
<dbReference type="InterPro" id="IPR016538">
    <property type="entry name" value="UCP008292"/>
</dbReference>
<keyword evidence="5" id="KW-1185">Reference proteome</keyword>
<protein>
    <submittedName>
        <fullName evidence="4">Metallophosphoesterase</fullName>
    </submittedName>
</protein>
<accession>A0A9W6R3V3</accession>